<dbReference type="InterPro" id="IPR005545">
    <property type="entry name" value="YCII"/>
</dbReference>
<dbReference type="SUPFAM" id="SSF54909">
    <property type="entry name" value="Dimeric alpha+beta barrel"/>
    <property type="match status" value="1"/>
</dbReference>
<organism evidence="4 5">
    <name type="scientific">Dawidia cretensis</name>
    <dbReference type="NCBI Taxonomy" id="2782350"/>
    <lineage>
        <taxon>Bacteria</taxon>
        <taxon>Pseudomonadati</taxon>
        <taxon>Bacteroidota</taxon>
        <taxon>Cytophagia</taxon>
        <taxon>Cytophagales</taxon>
        <taxon>Chryseotaleaceae</taxon>
        <taxon>Dawidia</taxon>
    </lineage>
</organism>
<dbReference type="Pfam" id="PF03795">
    <property type="entry name" value="YCII"/>
    <property type="match status" value="1"/>
</dbReference>
<feature type="signal peptide" evidence="2">
    <location>
        <begin position="1"/>
        <end position="21"/>
    </location>
</feature>
<keyword evidence="5" id="KW-1185">Reference proteome</keyword>
<dbReference type="EMBL" id="JAHESE010000001">
    <property type="protein sequence ID" value="MBT1706843.1"/>
    <property type="molecule type" value="Genomic_DNA"/>
</dbReference>
<dbReference type="PANTHER" id="PTHR37828">
    <property type="entry name" value="GSR2449 PROTEIN"/>
    <property type="match status" value="1"/>
</dbReference>
<gene>
    <name evidence="4" type="ORF">KK062_01340</name>
</gene>
<proteinExistence type="inferred from homology"/>
<dbReference type="InterPro" id="IPR011008">
    <property type="entry name" value="Dimeric_a/b-barrel"/>
</dbReference>
<protein>
    <recommendedName>
        <fullName evidence="3">YCII-related domain-containing protein</fullName>
    </recommendedName>
</protein>
<name>A0AAP2GS49_9BACT</name>
<comment type="caution">
    <text evidence="4">The sequence shown here is derived from an EMBL/GenBank/DDBJ whole genome shotgun (WGS) entry which is preliminary data.</text>
</comment>
<reference evidence="4 5" key="1">
    <citation type="submission" date="2021-05" db="EMBL/GenBank/DDBJ databases">
        <title>A Polyphasic approach of four new species of the genus Ohtaekwangia: Ohtaekwangia histidinii sp. nov., Ohtaekwangia cretensis sp. nov., Ohtaekwangia indiensis sp. nov., Ohtaekwangia reichenbachii sp. nov. from diverse environment.</title>
        <authorList>
            <person name="Octaviana S."/>
        </authorList>
    </citation>
    <scope>NUCLEOTIDE SEQUENCE [LARGE SCALE GENOMIC DNA]</scope>
    <source>
        <strain evidence="4 5">PWU5</strain>
    </source>
</reference>
<evidence type="ECO:0000313" key="5">
    <source>
        <dbReference type="Proteomes" id="UP001319080"/>
    </source>
</evidence>
<dbReference type="AlphaFoldDB" id="A0AAP2GS49"/>
<feature type="chain" id="PRO_5042863622" description="YCII-related domain-containing protein" evidence="2">
    <location>
        <begin position="22"/>
        <end position="221"/>
    </location>
</feature>
<feature type="domain" description="YCII-related" evidence="3">
    <location>
        <begin position="39"/>
        <end position="104"/>
    </location>
</feature>
<evidence type="ECO:0000256" key="2">
    <source>
        <dbReference type="SAM" id="SignalP"/>
    </source>
</evidence>
<evidence type="ECO:0000313" key="4">
    <source>
        <dbReference type="EMBL" id="MBT1706843.1"/>
    </source>
</evidence>
<comment type="similarity">
    <text evidence="1">Belongs to the YciI family.</text>
</comment>
<evidence type="ECO:0000256" key="1">
    <source>
        <dbReference type="ARBA" id="ARBA00007689"/>
    </source>
</evidence>
<evidence type="ECO:0000259" key="3">
    <source>
        <dbReference type="Pfam" id="PF03795"/>
    </source>
</evidence>
<dbReference type="Proteomes" id="UP001319080">
    <property type="component" value="Unassembled WGS sequence"/>
</dbReference>
<dbReference type="Gene3D" id="3.30.70.1060">
    <property type="entry name" value="Dimeric alpha+beta barrel"/>
    <property type="match status" value="1"/>
</dbReference>
<sequence>MHLKRLFFCLLLLVPAYCGWAQQDAYTFVFLTKNVNADKISQTLSDSLMKGHMANINRLAAEGKLIAAGPFDGGGGIFILRTASTDKARDWLSTDPGIRARRWEVTLSPYKPLIGSVCVVKEPYEMVSYAFVRFDMVVTKFTAQSYPDILRRHEEFVKKLATTGNVVTYGILGEHDTGILVMKGEVQRAVIEADPGIQEGLFEVQYKTLWIAKGSFCEPKE</sequence>
<accession>A0AAP2GS49</accession>
<dbReference type="PANTHER" id="PTHR37828:SF1">
    <property type="entry name" value="YCII-RELATED DOMAIN-CONTAINING PROTEIN"/>
    <property type="match status" value="1"/>
</dbReference>
<keyword evidence="2" id="KW-0732">Signal</keyword>